<organism evidence="1 2">
    <name type="scientific">Mesorhizobium humile</name>
    <dbReference type="NCBI Taxonomy" id="3072313"/>
    <lineage>
        <taxon>Bacteria</taxon>
        <taxon>Pseudomonadati</taxon>
        <taxon>Pseudomonadota</taxon>
        <taxon>Alphaproteobacteria</taxon>
        <taxon>Hyphomicrobiales</taxon>
        <taxon>Phyllobacteriaceae</taxon>
        <taxon>Mesorhizobium</taxon>
    </lineage>
</organism>
<dbReference type="Proteomes" id="UP001280156">
    <property type="component" value="Unassembled WGS sequence"/>
</dbReference>
<gene>
    <name evidence="1" type="ORF">RFM52_24700</name>
</gene>
<dbReference type="RefSeq" id="WP_320298628.1">
    <property type="nucleotide sequence ID" value="NZ_JAVIIU010000018.1"/>
</dbReference>
<proteinExistence type="predicted"/>
<evidence type="ECO:0000313" key="1">
    <source>
        <dbReference type="EMBL" id="MDX8488378.1"/>
    </source>
</evidence>
<protein>
    <recommendedName>
        <fullName evidence="3">HEPN domain-containing protein</fullName>
    </recommendedName>
</protein>
<keyword evidence="2" id="KW-1185">Reference proteome</keyword>
<evidence type="ECO:0000313" key="2">
    <source>
        <dbReference type="Proteomes" id="UP001280156"/>
    </source>
</evidence>
<dbReference type="EMBL" id="JAVIIV010000019">
    <property type="protein sequence ID" value="MDX8488378.1"/>
    <property type="molecule type" value="Genomic_DNA"/>
</dbReference>
<name>A0ABU4YQ07_9HYPH</name>
<evidence type="ECO:0008006" key="3">
    <source>
        <dbReference type="Google" id="ProtNLM"/>
    </source>
</evidence>
<comment type="caution">
    <text evidence="1">The sequence shown here is derived from an EMBL/GenBank/DDBJ whole genome shotgun (WGS) entry which is preliminary data.</text>
</comment>
<accession>A0ABU4YQ07</accession>
<reference evidence="1 2" key="1">
    <citation type="submission" date="2023-08" db="EMBL/GenBank/DDBJ databases">
        <title>Implementing the SeqCode for naming new Mesorhizobium species isolated from Vachellia karroo root nodules.</title>
        <authorList>
            <person name="Van Lill M."/>
        </authorList>
    </citation>
    <scope>NUCLEOTIDE SEQUENCE [LARGE SCALE GENOMIC DNA]</scope>
    <source>
        <strain evidence="1 2">VK2B</strain>
    </source>
</reference>
<sequence length="163" mass="18473">MARFRIRKDAQAWFNKIEDFEHFKVDFDQYYLCLMAGFASGRSNDSAPTTEMVDHFVKEYKPASRFLIGLLVIAELRKSGIGVTEGAAVRALFKRLVDPHSPNQLTEEGMRRMNAYASGGYDYLSEKRETKPYSGEEFLRDYVQLIDLAVKSADSLPTGSLPS</sequence>